<protein>
    <submittedName>
        <fullName evidence="1">Uncharacterized protein</fullName>
    </submittedName>
</protein>
<evidence type="ECO:0000313" key="1">
    <source>
        <dbReference type="EMBL" id="JAD76295.1"/>
    </source>
</evidence>
<sequence>MTAVQSNIKVLANSSSNIISYFLAGTGITFTNSKTHRIMRETQIKIKELKLL</sequence>
<accession>A0A0A9CSD0</accession>
<proteinExistence type="predicted"/>
<name>A0A0A9CSD0_ARUDO</name>
<reference evidence="1" key="1">
    <citation type="submission" date="2014-09" db="EMBL/GenBank/DDBJ databases">
        <authorList>
            <person name="Magalhaes I.L.F."/>
            <person name="Oliveira U."/>
            <person name="Santos F.R."/>
            <person name="Vidigal T.H.D.A."/>
            <person name="Brescovit A.D."/>
            <person name="Santos A.J."/>
        </authorList>
    </citation>
    <scope>NUCLEOTIDE SEQUENCE</scope>
    <source>
        <tissue evidence="1">Shoot tissue taken approximately 20 cm above the soil surface</tissue>
    </source>
</reference>
<reference evidence="1" key="2">
    <citation type="journal article" date="2015" name="Data Brief">
        <title>Shoot transcriptome of the giant reed, Arundo donax.</title>
        <authorList>
            <person name="Barrero R.A."/>
            <person name="Guerrero F.D."/>
            <person name="Moolhuijzen P."/>
            <person name="Goolsby J.A."/>
            <person name="Tidwell J."/>
            <person name="Bellgard S.E."/>
            <person name="Bellgard M.I."/>
        </authorList>
    </citation>
    <scope>NUCLEOTIDE SEQUENCE</scope>
    <source>
        <tissue evidence="1">Shoot tissue taken approximately 20 cm above the soil surface</tissue>
    </source>
</reference>
<dbReference type="EMBL" id="GBRH01221600">
    <property type="protein sequence ID" value="JAD76295.1"/>
    <property type="molecule type" value="Transcribed_RNA"/>
</dbReference>
<dbReference type="AlphaFoldDB" id="A0A0A9CSD0"/>
<organism evidence="1">
    <name type="scientific">Arundo donax</name>
    <name type="common">Giant reed</name>
    <name type="synonym">Donax arundinaceus</name>
    <dbReference type="NCBI Taxonomy" id="35708"/>
    <lineage>
        <taxon>Eukaryota</taxon>
        <taxon>Viridiplantae</taxon>
        <taxon>Streptophyta</taxon>
        <taxon>Embryophyta</taxon>
        <taxon>Tracheophyta</taxon>
        <taxon>Spermatophyta</taxon>
        <taxon>Magnoliopsida</taxon>
        <taxon>Liliopsida</taxon>
        <taxon>Poales</taxon>
        <taxon>Poaceae</taxon>
        <taxon>PACMAD clade</taxon>
        <taxon>Arundinoideae</taxon>
        <taxon>Arundineae</taxon>
        <taxon>Arundo</taxon>
    </lineage>
</organism>